<evidence type="ECO:0008006" key="3">
    <source>
        <dbReference type="Google" id="ProtNLM"/>
    </source>
</evidence>
<protein>
    <recommendedName>
        <fullName evidence="3">RNA polymerase subunit sigma-70</fullName>
    </recommendedName>
</protein>
<reference evidence="2" key="1">
    <citation type="journal article" date="2019" name="Int. J. Syst. Evol. Microbiol.">
        <title>The Global Catalogue of Microorganisms (GCM) 10K type strain sequencing project: providing services to taxonomists for standard genome sequencing and annotation.</title>
        <authorList>
            <consortium name="The Broad Institute Genomics Platform"/>
            <consortium name="The Broad Institute Genome Sequencing Center for Infectious Disease"/>
            <person name="Wu L."/>
            <person name="Ma J."/>
        </authorList>
    </citation>
    <scope>NUCLEOTIDE SEQUENCE [LARGE SCALE GENOMIC DNA]</scope>
    <source>
        <strain evidence="2">CGMCC 1.15353</strain>
    </source>
</reference>
<evidence type="ECO:0000313" key="2">
    <source>
        <dbReference type="Proteomes" id="UP000642571"/>
    </source>
</evidence>
<name>A0ABQ1PUC1_9BACI</name>
<comment type="caution">
    <text evidence="1">The sequence shown here is derived from an EMBL/GenBank/DDBJ whole genome shotgun (WGS) entry which is preliminary data.</text>
</comment>
<gene>
    <name evidence="1" type="ORF">GCM10011389_09280</name>
</gene>
<accession>A0ABQ1PUC1</accession>
<dbReference type="EMBL" id="BMIN01000003">
    <property type="protein sequence ID" value="GGD03925.1"/>
    <property type="molecule type" value="Genomic_DNA"/>
</dbReference>
<proteinExistence type="predicted"/>
<organism evidence="1 2">
    <name type="scientific">Pontibacillus salipaludis</name>
    <dbReference type="NCBI Taxonomy" id="1697394"/>
    <lineage>
        <taxon>Bacteria</taxon>
        <taxon>Bacillati</taxon>
        <taxon>Bacillota</taxon>
        <taxon>Bacilli</taxon>
        <taxon>Bacillales</taxon>
        <taxon>Bacillaceae</taxon>
        <taxon>Pontibacillus</taxon>
    </lineage>
</organism>
<dbReference type="Proteomes" id="UP000642571">
    <property type="component" value="Unassembled WGS sequence"/>
</dbReference>
<dbReference type="RefSeq" id="WP_036785579.1">
    <property type="nucleotide sequence ID" value="NZ_BMIN01000003.1"/>
</dbReference>
<sequence length="58" mass="6755">MRQSRKHSNSSQASKSVFGVQFHDFLEKEPHLTRMEMAEEFGVSLKDVKKLKESMDRA</sequence>
<evidence type="ECO:0000313" key="1">
    <source>
        <dbReference type="EMBL" id="GGD03925.1"/>
    </source>
</evidence>
<keyword evidence="2" id="KW-1185">Reference proteome</keyword>